<name>A0AAV4H877_9GAST</name>
<feature type="compositionally biased region" description="Acidic residues" evidence="1">
    <location>
        <begin position="545"/>
        <end position="572"/>
    </location>
</feature>
<proteinExistence type="predicted"/>
<feature type="region of interest" description="Disordered" evidence="1">
    <location>
        <begin position="665"/>
        <end position="906"/>
    </location>
</feature>
<feature type="compositionally biased region" description="Basic and acidic residues" evidence="1">
    <location>
        <begin position="607"/>
        <end position="617"/>
    </location>
</feature>
<reference evidence="2 3" key="1">
    <citation type="journal article" date="2021" name="Elife">
        <title>Chloroplast acquisition without the gene transfer in kleptoplastic sea slugs, Plakobranchus ocellatus.</title>
        <authorList>
            <person name="Maeda T."/>
            <person name="Takahashi S."/>
            <person name="Yoshida T."/>
            <person name="Shimamura S."/>
            <person name="Takaki Y."/>
            <person name="Nagai Y."/>
            <person name="Toyoda A."/>
            <person name="Suzuki Y."/>
            <person name="Arimoto A."/>
            <person name="Ishii H."/>
            <person name="Satoh N."/>
            <person name="Nishiyama T."/>
            <person name="Hasebe M."/>
            <person name="Maruyama T."/>
            <person name="Minagawa J."/>
            <person name="Obokata J."/>
            <person name="Shigenobu S."/>
        </authorList>
    </citation>
    <scope>NUCLEOTIDE SEQUENCE [LARGE SCALE GENOMIC DNA]</scope>
</reference>
<feature type="compositionally biased region" description="Polar residues" evidence="1">
    <location>
        <begin position="708"/>
        <end position="724"/>
    </location>
</feature>
<comment type="caution">
    <text evidence="2">The sequence shown here is derived from an EMBL/GenBank/DDBJ whole genome shotgun (WGS) entry which is preliminary data.</text>
</comment>
<feature type="compositionally biased region" description="Basic residues" evidence="1">
    <location>
        <begin position="1166"/>
        <end position="1183"/>
    </location>
</feature>
<feature type="compositionally biased region" description="Polar residues" evidence="1">
    <location>
        <begin position="671"/>
        <end position="680"/>
    </location>
</feature>
<organism evidence="2 3">
    <name type="scientific">Elysia marginata</name>
    <dbReference type="NCBI Taxonomy" id="1093978"/>
    <lineage>
        <taxon>Eukaryota</taxon>
        <taxon>Metazoa</taxon>
        <taxon>Spiralia</taxon>
        <taxon>Lophotrochozoa</taxon>
        <taxon>Mollusca</taxon>
        <taxon>Gastropoda</taxon>
        <taxon>Heterobranchia</taxon>
        <taxon>Euthyneura</taxon>
        <taxon>Panpulmonata</taxon>
        <taxon>Sacoglossa</taxon>
        <taxon>Placobranchoidea</taxon>
        <taxon>Plakobranchidae</taxon>
        <taxon>Elysia</taxon>
    </lineage>
</organism>
<feature type="compositionally biased region" description="Polar residues" evidence="1">
    <location>
        <begin position="1115"/>
        <end position="1127"/>
    </location>
</feature>
<sequence length="1240" mass="137210">MAATFNHAELSQKCKQEIDALVYTLQSSTDEKQWISSMNKIEKQVPTKESRWGVLCVLKSVILNMELVSGLKNLMQIFIVKISDLITENAVLEKESSSSECLALLKDFWALSSNQHYSITKQMFGIYNDRLYDVLPSMASLYIDLFVASNKSKEKTELLSKRLYGWLNMDLNERCLKTAFLEVSQCTSKTATFLLPILRKMLLSSPAKKSFMDYLLHFLLLRRWALVSKDLTDVVQVNLNVKAPKNFVDWLCQRWHQAKEYIPQDKSLKGRRVSELLCSLDTEAVEDLIEVFSQCLLSGEKENPETAISLEDGTAVADLFVIDKSGSGQDGPPSKKRKLEETTDAPSSSNGSHRKSNGAGSKENLVTSGSKMSKTDMGPKTKNVKNNNNQDTQKNENFSLGFVVDRTAGKRKRSDSDRGQADSNEELQGKAMEVDGNADSEADTNDNNAEEVVCNENKDSDEEDDAAENKKNDEKDVADENEDSDEEDVADENEESDEEDVADENEDSDEEDDAAENKNSDEEDVADENQDSDEEDAADKNGDTGQEDVMDESEDNGEEDDNVENTDSDSDGDENKDSSEEGNAEGNRLSDENDGQEIESDEDDGEKENKTKKEMDVIKPPAKQSAAFPICEKDPALSYFVNVSPKKGDNSKEPEIEVIEPVALGKHNNKTTENFSSVINKSPDLLKTGGLDDENKRKRKKETSESKAQISTEMESLDPSSGKSTGAKLESKHKDAKGINLKSPEESQSNVSKNHSKNSESPSNQRAFERLRKTSKSSLESDDVKKALDKVEQGKGESKSSQTRSKQLSESIFETQVAVTKQKSPRSSQEGKIVDKVKFKSQRLRSESELSQGRMTANLSPERSNLGKKGVGSPQEITEVSAMSPKKTMVRKSVSPKRNLSTDSAVETRISLTEESQVAAENTEKKVVVTEDEVGFVLSQIRSSSGNNASKEELTPRPTRHSTRLRTKSESSDVQSKVRPKTTAKSERRQTLTGIKTKIETSKLNADKGSAKILADWLRKSPGNGEEVRKGGAKLESIKMASKVSESELSQSAHLSSSDNEITFKKTPKTYTGSAKKRRGSPQRILIEPKSGKSPVSDSGKDKSPSKDNKSDTSALSKHNNDASLNTGDDIMDLPRADAKTPKSSKHNAKLQDNVESIKVTQVTPRSKKTPVQKPQSQKRKYFLRGTSPLNSPPEQRQDILSEVKEVSSKTTNSSPSVQKAARKSPAERRKSLRSSSKQQ</sequence>
<feature type="compositionally biased region" description="Basic and acidic residues" evidence="1">
    <location>
        <begin position="832"/>
        <end position="848"/>
    </location>
</feature>
<dbReference type="Proteomes" id="UP000762676">
    <property type="component" value="Unassembled WGS sequence"/>
</dbReference>
<feature type="compositionally biased region" description="Acidic residues" evidence="1">
    <location>
        <begin position="592"/>
        <end position="606"/>
    </location>
</feature>
<evidence type="ECO:0000313" key="3">
    <source>
        <dbReference type="Proteomes" id="UP000762676"/>
    </source>
</evidence>
<feature type="compositionally biased region" description="Basic and acidic residues" evidence="1">
    <location>
        <begin position="1099"/>
        <end position="1111"/>
    </location>
</feature>
<feature type="compositionally biased region" description="Polar residues" evidence="1">
    <location>
        <begin position="896"/>
        <end position="906"/>
    </location>
</feature>
<feature type="compositionally biased region" description="Polar residues" evidence="1">
    <location>
        <begin position="1209"/>
        <end position="1218"/>
    </location>
</feature>
<accession>A0AAV4H877</accession>
<evidence type="ECO:0000256" key="1">
    <source>
        <dbReference type="SAM" id="MobiDB-lite"/>
    </source>
</evidence>
<feature type="compositionally biased region" description="Basic and acidic residues" evidence="1">
    <location>
        <begin position="782"/>
        <end position="798"/>
    </location>
</feature>
<feature type="compositionally biased region" description="Polar residues" evidence="1">
    <location>
        <begin position="849"/>
        <end position="863"/>
    </location>
</feature>
<feature type="compositionally biased region" description="Polar residues" evidence="1">
    <location>
        <begin position="799"/>
        <end position="830"/>
    </location>
</feature>
<feature type="compositionally biased region" description="Acidic residues" evidence="1">
    <location>
        <begin position="476"/>
        <end position="514"/>
    </location>
</feature>
<feature type="region of interest" description="Disordered" evidence="1">
    <location>
        <begin position="323"/>
        <end position="629"/>
    </location>
</feature>
<feature type="compositionally biased region" description="Low complexity" evidence="1">
    <location>
        <begin position="1047"/>
        <end position="1058"/>
    </location>
</feature>
<keyword evidence="3" id="KW-1185">Reference proteome</keyword>
<feature type="compositionally biased region" description="Polar residues" evidence="1">
    <location>
        <begin position="746"/>
        <end position="766"/>
    </location>
</feature>
<gene>
    <name evidence="2" type="ORF">ElyMa_006230700</name>
</gene>
<dbReference type="AlphaFoldDB" id="A0AAV4H877"/>
<dbReference type="EMBL" id="BMAT01012508">
    <property type="protein sequence ID" value="GFR93655.1"/>
    <property type="molecule type" value="Genomic_DNA"/>
</dbReference>
<evidence type="ECO:0008006" key="4">
    <source>
        <dbReference type="Google" id="ProtNLM"/>
    </source>
</evidence>
<feature type="compositionally biased region" description="Low complexity" evidence="1">
    <location>
        <begin position="380"/>
        <end position="397"/>
    </location>
</feature>
<feature type="region of interest" description="Disordered" evidence="1">
    <location>
        <begin position="1040"/>
        <end position="1240"/>
    </location>
</feature>
<protein>
    <recommendedName>
        <fullName evidence="4">Telomere-associated protein Rif1 N-terminal domain-containing protein</fullName>
    </recommendedName>
</protein>
<feature type="compositionally biased region" description="Basic and acidic residues" evidence="1">
    <location>
        <begin position="1196"/>
        <end position="1208"/>
    </location>
</feature>
<evidence type="ECO:0000313" key="2">
    <source>
        <dbReference type="EMBL" id="GFR93655.1"/>
    </source>
</evidence>
<feature type="compositionally biased region" description="Polar residues" evidence="1">
    <location>
        <begin position="940"/>
        <end position="949"/>
    </location>
</feature>
<feature type="region of interest" description="Disordered" evidence="1">
    <location>
        <begin position="940"/>
        <end position="996"/>
    </location>
</feature>
<feature type="compositionally biased region" description="Acidic residues" evidence="1">
    <location>
        <begin position="521"/>
        <end position="537"/>
    </location>
</feature>